<evidence type="ECO:0000256" key="5">
    <source>
        <dbReference type="ARBA" id="ARBA00023239"/>
    </source>
</evidence>
<evidence type="ECO:0000259" key="8">
    <source>
        <dbReference type="Pfam" id="PF00206"/>
    </source>
</evidence>
<dbReference type="InterPro" id="IPR022761">
    <property type="entry name" value="Fumarate_lyase_N"/>
</dbReference>
<dbReference type="PANTHER" id="PTHR43814:SF1">
    <property type="entry name" value="ARGININOSUCCINATE LYASE"/>
    <property type="match status" value="1"/>
</dbReference>
<name>A0A227KRC9_9BURK</name>
<dbReference type="GO" id="GO:0004056">
    <property type="term" value="F:argininosuccinate lyase activity"/>
    <property type="evidence" value="ECO:0007669"/>
    <property type="project" value="UniProtKB-UniRule"/>
</dbReference>
<dbReference type="Proteomes" id="UP000214610">
    <property type="component" value="Unassembled WGS sequence"/>
</dbReference>
<dbReference type="Gene3D" id="1.10.40.30">
    <property type="entry name" value="Fumarase/aspartase (C-terminal domain)"/>
    <property type="match status" value="1"/>
</dbReference>
<reference evidence="11" key="1">
    <citation type="submission" date="2017-05" db="EMBL/GenBank/DDBJ databases">
        <title>Improved OligoMM genomes.</title>
        <authorList>
            <person name="Garzetti D."/>
        </authorList>
    </citation>
    <scope>NUCLEOTIDE SEQUENCE [LARGE SCALE GENOMIC DNA]</scope>
    <source>
        <strain evidence="11">YL45</strain>
    </source>
</reference>
<comment type="catalytic activity">
    <reaction evidence="1 6">
        <text>2-(N(omega)-L-arginino)succinate = fumarate + L-arginine</text>
        <dbReference type="Rhea" id="RHEA:24020"/>
        <dbReference type="ChEBI" id="CHEBI:29806"/>
        <dbReference type="ChEBI" id="CHEBI:32682"/>
        <dbReference type="ChEBI" id="CHEBI:57472"/>
        <dbReference type="EC" id="4.3.2.1"/>
    </reaction>
</comment>
<keyword evidence="11" id="KW-1185">Reference proteome</keyword>
<dbReference type="InterPro" id="IPR029419">
    <property type="entry name" value="Arg_succ_lyase_C"/>
</dbReference>
<dbReference type="Gene3D" id="1.20.200.10">
    <property type="entry name" value="Fumarase/aspartase (Central domain)"/>
    <property type="match status" value="1"/>
</dbReference>
<proteinExistence type="inferred from homology"/>
<evidence type="ECO:0000256" key="4">
    <source>
        <dbReference type="ARBA" id="ARBA00022571"/>
    </source>
</evidence>
<dbReference type="AlphaFoldDB" id="A0A227KRC9"/>
<dbReference type="NCBIfam" id="TIGR00838">
    <property type="entry name" value="argH"/>
    <property type="match status" value="1"/>
</dbReference>
<comment type="similarity">
    <text evidence="6">Belongs to the lyase 1 family. Argininosuccinate lyase subfamily.</text>
</comment>
<dbReference type="InterPro" id="IPR024083">
    <property type="entry name" value="Fumarase/histidase_N"/>
</dbReference>
<keyword evidence="7" id="KW-0175">Coiled coil</keyword>
<evidence type="ECO:0000256" key="3">
    <source>
        <dbReference type="ARBA" id="ARBA00012338"/>
    </source>
</evidence>
<evidence type="ECO:0000259" key="9">
    <source>
        <dbReference type="Pfam" id="PF14698"/>
    </source>
</evidence>
<accession>A0A227KRC9</accession>
<protein>
    <recommendedName>
        <fullName evidence="3 6">Argininosuccinate lyase</fullName>
        <shortName evidence="6">ASAL</shortName>
        <ecNumber evidence="3 6">4.3.2.1</ecNumber>
    </recommendedName>
    <alternativeName>
        <fullName evidence="6">Arginosuccinase</fullName>
    </alternativeName>
</protein>
<gene>
    <name evidence="6" type="primary">argH</name>
    <name evidence="10" type="ORF">ADH67_01880</name>
</gene>
<evidence type="ECO:0000256" key="7">
    <source>
        <dbReference type="SAM" id="Coils"/>
    </source>
</evidence>
<comment type="pathway">
    <text evidence="2 6">Amino-acid biosynthesis; L-arginine biosynthesis; L-arginine from L-ornithine and carbamoyl phosphate: step 3/3.</text>
</comment>
<feature type="coiled-coil region" evidence="7">
    <location>
        <begin position="458"/>
        <end position="503"/>
    </location>
</feature>
<keyword evidence="5 6" id="KW-0456">Lyase</keyword>
<comment type="caution">
    <text evidence="10">The sequence shown here is derived from an EMBL/GenBank/DDBJ whole genome shotgun (WGS) entry which is preliminary data.</text>
</comment>
<dbReference type="PANTHER" id="PTHR43814">
    <property type="entry name" value="ARGININOSUCCINATE LYASE"/>
    <property type="match status" value="1"/>
</dbReference>
<evidence type="ECO:0000313" key="11">
    <source>
        <dbReference type="Proteomes" id="UP000214610"/>
    </source>
</evidence>
<feature type="domain" description="Fumarate lyase N-terminal" evidence="8">
    <location>
        <begin position="52"/>
        <end position="305"/>
    </location>
</feature>
<dbReference type="Pfam" id="PF14698">
    <property type="entry name" value="ASL_C2"/>
    <property type="match status" value="1"/>
</dbReference>
<evidence type="ECO:0000256" key="1">
    <source>
        <dbReference type="ARBA" id="ARBA00000985"/>
    </source>
</evidence>
<evidence type="ECO:0000313" key="10">
    <source>
        <dbReference type="EMBL" id="OXE51070.1"/>
    </source>
</evidence>
<keyword evidence="6" id="KW-0028">Amino-acid biosynthesis</keyword>
<dbReference type="Gene3D" id="1.10.275.10">
    <property type="entry name" value="Fumarase/aspartase (N-terminal domain)"/>
    <property type="match status" value="1"/>
</dbReference>
<organism evidence="10 11">
    <name type="scientific">Turicimonas muris</name>
    <dbReference type="NCBI Taxonomy" id="1796652"/>
    <lineage>
        <taxon>Bacteria</taxon>
        <taxon>Pseudomonadati</taxon>
        <taxon>Pseudomonadota</taxon>
        <taxon>Betaproteobacteria</taxon>
        <taxon>Burkholderiales</taxon>
        <taxon>Sutterellaceae</taxon>
        <taxon>Turicimonas</taxon>
    </lineage>
</organism>
<feature type="domain" description="Argininosuccinate lyase C-terminal" evidence="9">
    <location>
        <begin position="371"/>
        <end position="445"/>
    </location>
</feature>
<dbReference type="HAMAP" id="MF_00006">
    <property type="entry name" value="Arg_succ_lyase"/>
    <property type="match status" value="1"/>
</dbReference>
<dbReference type="GeneID" id="78363272"/>
<dbReference type="CDD" id="cd01359">
    <property type="entry name" value="Argininosuccinate_lyase"/>
    <property type="match status" value="1"/>
</dbReference>
<dbReference type="InterPro" id="IPR000362">
    <property type="entry name" value="Fumarate_lyase_fam"/>
</dbReference>
<keyword evidence="6" id="KW-0963">Cytoplasm</keyword>
<dbReference type="EMBL" id="NHMP01000001">
    <property type="protein sequence ID" value="OXE51070.1"/>
    <property type="molecule type" value="Genomic_DNA"/>
</dbReference>
<keyword evidence="4 6" id="KW-0055">Arginine biosynthesis</keyword>
<dbReference type="Pfam" id="PF00206">
    <property type="entry name" value="Lyase_1"/>
    <property type="match status" value="1"/>
</dbReference>
<dbReference type="InterPro" id="IPR008948">
    <property type="entry name" value="L-Aspartase-like"/>
</dbReference>
<dbReference type="InterPro" id="IPR009049">
    <property type="entry name" value="Argininosuccinate_lyase"/>
</dbReference>
<sequence>MSQKKPDFSRGKISKPLAQEIIKYINDPIARADFEQSYDTMLDINRAHVLMLCKQGIIEKAVAQKILKATDEIQKDRVLPDFSENIEDLYTNLEGRLIKMVGMEVGGQQHTARSRNDLGATVIRMDTRKYYLQLATLFNKMRKTILALARQNYDAVFSGYTHMQPSEPVSFAHYLSGVLSGLSRDYQRYANVWESLNLCPLGGGSMGSTSYDIDRKYTAKLLGFNGPIQNSIDCVASRDYALETVMTLAMASDTMSRLAFDLYIWSTPEYGYIEVDDSCAVCSSIMPQKKNPFTLEHMKGLAGHMEGFVVGIYSCMKNIIYSHCKDTSVESTRYLHEAMHDMEIDFTLANITIGTLAVKKDKMRDKALKNFCTVTELANYLVRYDGIPFREAHHVVAGVVGKLCEEGLDSSKIDRALVNEIAEEHFGFETKLTDKLIKEALDPTRIAEAKKCLGGTAMAEVKRQLDLLEDQIEKDEKILADRVVQIENAALNLRASVKELEEA</sequence>
<evidence type="ECO:0000256" key="6">
    <source>
        <dbReference type="HAMAP-Rule" id="MF_00006"/>
    </source>
</evidence>
<dbReference type="RefSeq" id="WP_066591123.1">
    <property type="nucleotide sequence ID" value="NZ_CAOLCU010000019.1"/>
</dbReference>
<dbReference type="UniPathway" id="UPA00068">
    <property type="reaction ID" value="UER00114"/>
</dbReference>
<dbReference type="EC" id="4.3.2.1" evidence="3 6"/>
<dbReference type="SUPFAM" id="SSF48557">
    <property type="entry name" value="L-aspartase-like"/>
    <property type="match status" value="1"/>
</dbReference>
<comment type="subcellular location">
    <subcellularLocation>
        <location evidence="6">Cytoplasm</location>
    </subcellularLocation>
</comment>
<dbReference type="PRINTS" id="PR00145">
    <property type="entry name" value="ARGSUCLYASE"/>
</dbReference>
<dbReference type="GO" id="GO:0042450">
    <property type="term" value="P:L-arginine biosynthetic process via ornithine"/>
    <property type="evidence" value="ECO:0007669"/>
    <property type="project" value="UniProtKB-UniRule"/>
</dbReference>
<dbReference type="GO" id="GO:0005829">
    <property type="term" value="C:cytosol"/>
    <property type="evidence" value="ECO:0007669"/>
    <property type="project" value="TreeGrafter"/>
</dbReference>
<evidence type="ECO:0000256" key="2">
    <source>
        <dbReference type="ARBA" id="ARBA00004941"/>
    </source>
</evidence>
<dbReference type="PRINTS" id="PR00149">
    <property type="entry name" value="FUMRATELYASE"/>
</dbReference>